<name>A0A1N7IB31_9FLAO</name>
<dbReference type="STRING" id="112234.SAMN05421768_103687"/>
<organism evidence="2 3">
    <name type="scientific">Chryseobacterium joostei</name>
    <dbReference type="NCBI Taxonomy" id="112234"/>
    <lineage>
        <taxon>Bacteria</taxon>
        <taxon>Pseudomonadati</taxon>
        <taxon>Bacteroidota</taxon>
        <taxon>Flavobacteriia</taxon>
        <taxon>Flavobacteriales</taxon>
        <taxon>Weeksellaceae</taxon>
        <taxon>Chryseobacterium group</taxon>
        <taxon>Chryseobacterium</taxon>
    </lineage>
</organism>
<evidence type="ECO:0000313" key="1">
    <source>
        <dbReference type="EMBL" id="AZB01286.1"/>
    </source>
</evidence>
<dbReference type="Gene3D" id="3.30.2320.10">
    <property type="entry name" value="hypothetical protein PF0899 domain"/>
    <property type="match status" value="1"/>
</dbReference>
<evidence type="ECO:0000313" key="3">
    <source>
        <dbReference type="Proteomes" id="UP000186106"/>
    </source>
</evidence>
<sequence length="406" mass="44996">MDFKYKTVAEINAMSPDEQEKYLADKKTHEDKVAKDQVDKTVTEALKPLLASQDKTNESLTTITQEVNAITEAMKSRVSSEMKGFLHTVIKENHEAIVKNFKEKGSAEFLIEKVPAMHMTNNGTVSNIAGLNMPTGPFEIDNEIAMIRVPENFILTVIRNTQRAKVPEYLMKKQQVPGDGAVATVEEGAVKPLLQYKFQNTSTKRKKYAGRIEWTEEFEMDFEALLDAIIDMLERDVLTAWQDGIIDIIEANATSYIGSSLDATLPNPDNGLAIIAAMQQIKVLGFAPETVLMNPVDIDAAIYTQDKNGNLQLKPYIDASGNRIAGVRLVPSLKIDAGQAIVGEFSIYKEIHTGFIFRRGQYNEQFIENEYTAVGEVFSILNAAPAEYPGIIKLNLATVKAALKSA</sequence>
<dbReference type="OrthoDB" id="1273838at2"/>
<dbReference type="EMBL" id="FTNZ01000003">
    <property type="protein sequence ID" value="SIS34291.1"/>
    <property type="molecule type" value="Genomic_DNA"/>
</dbReference>
<reference evidence="1 4" key="2">
    <citation type="submission" date="2018-11" db="EMBL/GenBank/DDBJ databases">
        <title>Proposal to divide the Flavobacteriaceae and reorganize its genera based on Amino Acid Identity values calculated from whole genome sequences.</title>
        <authorList>
            <person name="Nicholson A.C."/>
            <person name="Gulvik C.A."/>
            <person name="Whitney A.M."/>
            <person name="Humrighouse B.W."/>
            <person name="Bell M."/>
            <person name="Holmes B."/>
            <person name="Steigerwalt A.G."/>
            <person name="Villarma A."/>
            <person name="Sheth M."/>
            <person name="Batra D."/>
            <person name="Pryor J."/>
            <person name="Bernardet J.-F."/>
            <person name="Hugo C."/>
            <person name="Kampfer P."/>
            <person name="Newman J."/>
            <person name="McQuiston J.R."/>
        </authorList>
    </citation>
    <scope>NUCLEOTIDE SEQUENCE [LARGE SCALE GENOMIC DNA]</scope>
    <source>
        <strain evidence="1 4">DSM 16927</strain>
    </source>
</reference>
<dbReference type="Proteomes" id="UP000186106">
    <property type="component" value="Unassembled WGS sequence"/>
</dbReference>
<dbReference type="Proteomes" id="UP000279541">
    <property type="component" value="Chromosome"/>
</dbReference>
<dbReference type="EMBL" id="CP033926">
    <property type="protein sequence ID" value="AZB01286.1"/>
    <property type="molecule type" value="Genomic_DNA"/>
</dbReference>
<evidence type="ECO:0008006" key="5">
    <source>
        <dbReference type="Google" id="ProtNLM"/>
    </source>
</evidence>
<dbReference type="AlphaFoldDB" id="A0A1N7IB31"/>
<protein>
    <recommendedName>
        <fullName evidence="5">Phage major capsid protein</fullName>
    </recommendedName>
</protein>
<dbReference type="RefSeq" id="WP_076353357.1">
    <property type="nucleotide sequence ID" value="NZ_CP033926.1"/>
</dbReference>
<evidence type="ECO:0000313" key="2">
    <source>
        <dbReference type="EMBL" id="SIS34291.1"/>
    </source>
</evidence>
<accession>A0A1N7IB31</accession>
<proteinExistence type="predicted"/>
<keyword evidence="4" id="KW-1185">Reference proteome</keyword>
<dbReference type="KEGG" id="cjt:EG359_17430"/>
<gene>
    <name evidence="1" type="ORF">EG359_17430</name>
    <name evidence="2" type="ORF">SAMN05421768_103687</name>
</gene>
<reference evidence="2 3" key="1">
    <citation type="submission" date="2017-01" db="EMBL/GenBank/DDBJ databases">
        <authorList>
            <person name="Mah S.A."/>
            <person name="Swanson W.J."/>
            <person name="Moy G.W."/>
            <person name="Vacquier V.D."/>
        </authorList>
    </citation>
    <scope>NUCLEOTIDE SEQUENCE [LARGE SCALE GENOMIC DNA]</scope>
    <source>
        <strain evidence="2 3">DSM 16927</strain>
    </source>
</reference>
<evidence type="ECO:0000313" key="4">
    <source>
        <dbReference type="Proteomes" id="UP000279541"/>
    </source>
</evidence>
<dbReference type="Gene3D" id="3.30.2400.10">
    <property type="entry name" value="Major capsid protein gp5"/>
    <property type="match status" value="1"/>
</dbReference>
<dbReference type="SUPFAM" id="SSF56563">
    <property type="entry name" value="Major capsid protein gp5"/>
    <property type="match status" value="1"/>
</dbReference>